<dbReference type="EMBL" id="VSSQ01000067">
    <property type="protein sequence ID" value="MPL72725.1"/>
    <property type="molecule type" value="Genomic_DNA"/>
</dbReference>
<protein>
    <submittedName>
        <fullName evidence="9">Dipeptide transport system permease protein DppC</fullName>
    </submittedName>
</protein>
<keyword evidence="2" id="KW-0813">Transport</keyword>
<feature type="transmembrane region" description="Helical" evidence="7">
    <location>
        <begin position="7"/>
        <end position="27"/>
    </location>
</feature>
<gene>
    <name evidence="9" type="primary">dppC_4</name>
    <name evidence="9" type="ORF">SDC9_18515</name>
</gene>
<evidence type="ECO:0000256" key="1">
    <source>
        <dbReference type="ARBA" id="ARBA00004651"/>
    </source>
</evidence>
<accession>A0A644U0H6</accession>
<evidence type="ECO:0000256" key="2">
    <source>
        <dbReference type="ARBA" id="ARBA00022448"/>
    </source>
</evidence>
<comment type="caution">
    <text evidence="9">The sequence shown here is derived from an EMBL/GenBank/DDBJ whole genome shotgun (WGS) entry which is preliminary data.</text>
</comment>
<keyword evidence="3" id="KW-1003">Cell membrane</keyword>
<dbReference type="CDD" id="cd06261">
    <property type="entry name" value="TM_PBP2"/>
    <property type="match status" value="1"/>
</dbReference>
<dbReference type="Gene3D" id="1.10.3720.10">
    <property type="entry name" value="MetI-like"/>
    <property type="match status" value="1"/>
</dbReference>
<reference evidence="9" key="1">
    <citation type="submission" date="2019-08" db="EMBL/GenBank/DDBJ databases">
        <authorList>
            <person name="Kucharzyk K."/>
            <person name="Murdoch R.W."/>
            <person name="Higgins S."/>
            <person name="Loffler F."/>
        </authorList>
    </citation>
    <scope>NUCLEOTIDE SEQUENCE</scope>
</reference>
<evidence type="ECO:0000256" key="3">
    <source>
        <dbReference type="ARBA" id="ARBA00022475"/>
    </source>
</evidence>
<feature type="transmembrane region" description="Helical" evidence="7">
    <location>
        <begin position="235"/>
        <end position="258"/>
    </location>
</feature>
<proteinExistence type="predicted"/>
<evidence type="ECO:0000259" key="8">
    <source>
        <dbReference type="PROSITE" id="PS50928"/>
    </source>
</evidence>
<feature type="transmembrane region" description="Helical" evidence="7">
    <location>
        <begin position="181"/>
        <end position="207"/>
    </location>
</feature>
<evidence type="ECO:0000256" key="4">
    <source>
        <dbReference type="ARBA" id="ARBA00022692"/>
    </source>
</evidence>
<dbReference type="GO" id="GO:0055085">
    <property type="term" value="P:transmembrane transport"/>
    <property type="evidence" value="ECO:0007669"/>
    <property type="project" value="InterPro"/>
</dbReference>
<dbReference type="InterPro" id="IPR050366">
    <property type="entry name" value="BP-dependent_transpt_permease"/>
</dbReference>
<dbReference type="Pfam" id="PF00528">
    <property type="entry name" value="BPD_transp_1"/>
    <property type="match status" value="1"/>
</dbReference>
<evidence type="ECO:0000256" key="6">
    <source>
        <dbReference type="ARBA" id="ARBA00023136"/>
    </source>
</evidence>
<dbReference type="InterPro" id="IPR035906">
    <property type="entry name" value="MetI-like_sf"/>
</dbReference>
<name>A0A644U0H6_9ZZZZ</name>
<dbReference type="AlphaFoldDB" id="A0A644U0H6"/>
<feature type="transmembrane region" description="Helical" evidence="7">
    <location>
        <begin position="67"/>
        <end position="92"/>
    </location>
</feature>
<evidence type="ECO:0000313" key="9">
    <source>
        <dbReference type="EMBL" id="MPL72725.1"/>
    </source>
</evidence>
<keyword evidence="5 7" id="KW-1133">Transmembrane helix</keyword>
<evidence type="ECO:0000256" key="5">
    <source>
        <dbReference type="ARBA" id="ARBA00022989"/>
    </source>
</evidence>
<keyword evidence="4 7" id="KW-0812">Transmembrane</keyword>
<dbReference type="PROSITE" id="PS50928">
    <property type="entry name" value="ABC_TM1"/>
    <property type="match status" value="1"/>
</dbReference>
<dbReference type="PANTHER" id="PTHR43386">
    <property type="entry name" value="OLIGOPEPTIDE TRANSPORT SYSTEM PERMEASE PROTEIN APPC"/>
    <property type="match status" value="1"/>
</dbReference>
<keyword evidence="6 7" id="KW-0472">Membrane</keyword>
<organism evidence="9">
    <name type="scientific">bioreactor metagenome</name>
    <dbReference type="NCBI Taxonomy" id="1076179"/>
    <lineage>
        <taxon>unclassified sequences</taxon>
        <taxon>metagenomes</taxon>
        <taxon>ecological metagenomes</taxon>
    </lineage>
</organism>
<comment type="subcellular location">
    <subcellularLocation>
        <location evidence="1">Cell membrane</location>
        <topology evidence="1">Multi-pass membrane protein</topology>
    </subcellularLocation>
</comment>
<feature type="domain" description="ABC transmembrane type-1" evidence="8">
    <location>
        <begin position="65"/>
        <end position="256"/>
    </location>
</feature>
<dbReference type="PANTHER" id="PTHR43386:SF1">
    <property type="entry name" value="D,D-DIPEPTIDE TRANSPORT SYSTEM PERMEASE PROTEIN DDPC-RELATED"/>
    <property type="match status" value="1"/>
</dbReference>
<dbReference type="SUPFAM" id="SSF161098">
    <property type="entry name" value="MetI-like"/>
    <property type="match status" value="1"/>
</dbReference>
<evidence type="ECO:0000256" key="7">
    <source>
        <dbReference type="SAM" id="Phobius"/>
    </source>
</evidence>
<dbReference type="GO" id="GO:0005886">
    <property type="term" value="C:plasma membrane"/>
    <property type="evidence" value="ECO:0007669"/>
    <property type="project" value="UniProtKB-SubCell"/>
</dbReference>
<sequence>MNVDRRYILPGLLILIMLTLAVFPGVFAPYSVTDRDATYQAPSSAHLLGTDNMGKDIFSLLIYGARWTLMIGFASGLLAVCVGTAVGLLAGWRKGILDEVLMGTTDIVLILPKIPLVIVLAAYLGPGPCVLIFVLGLLSWESIARVVRSKVIQIRSAEYILAARCLGFSDARIMMREILPVVFPVIVPKFVLVTAAAVISEASLAFLGLSDPLMVSWGGMISDAFTYSGFLRGMWYWWLPPALCIILGVLAITSLAFIHERGVREVVQL</sequence>
<dbReference type="InterPro" id="IPR000515">
    <property type="entry name" value="MetI-like"/>
</dbReference>